<evidence type="ECO:0000256" key="3">
    <source>
        <dbReference type="SAM" id="Phobius"/>
    </source>
</evidence>
<dbReference type="SMART" id="SM00333">
    <property type="entry name" value="TUDOR"/>
    <property type="match status" value="1"/>
</dbReference>
<reference evidence="5 6" key="1">
    <citation type="journal article" date="2018" name="Sci. Rep.">
        <title>Comparative analysis of the Pocillopora damicornis genome highlights role of immune system in coral evolution.</title>
        <authorList>
            <person name="Cunning R."/>
            <person name="Bay R.A."/>
            <person name="Gillette P."/>
            <person name="Baker A.C."/>
            <person name="Traylor-Knowles N."/>
        </authorList>
    </citation>
    <scope>NUCLEOTIDE SEQUENCE [LARGE SCALE GENOMIC DNA]</scope>
    <source>
        <strain evidence="5">RSMAS</strain>
        <tissue evidence="5">Whole animal</tissue>
    </source>
</reference>
<feature type="compositionally biased region" description="Acidic residues" evidence="2">
    <location>
        <begin position="834"/>
        <end position="851"/>
    </location>
</feature>
<name>A0A3M6V2G2_POCDA</name>
<dbReference type="PANTHER" id="PTHR22948:SF29">
    <property type="entry name" value="FI02030P-RELATED"/>
    <property type="match status" value="1"/>
</dbReference>
<feature type="compositionally biased region" description="Acidic residues" evidence="2">
    <location>
        <begin position="962"/>
        <end position="971"/>
    </location>
</feature>
<dbReference type="Proteomes" id="UP000275408">
    <property type="component" value="Unassembled WGS sequence"/>
</dbReference>
<evidence type="ECO:0000259" key="4">
    <source>
        <dbReference type="PROSITE" id="PS50304"/>
    </source>
</evidence>
<dbReference type="AlphaFoldDB" id="A0A3M6V2G2"/>
<dbReference type="GO" id="GO:0005739">
    <property type="term" value="C:mitochondrion"/>
    <property type="evidence" value="ECO:0007669"/>
    <property type="project" value="UniProtKB-ARBA"/>
</dbReference>
<gene>
    <name evidence="5" type="ORF">pdam_00001087</name>
</gene>
<feature type="region of interest" description="Disordered" evidence="2">
    <location>
        <begin position="800"/>
        <end position="820"/>
    </location>
</feature>
<dbReference type="STRING" id="46731.A0A3M6V2G2"/>
<evidence type="ECO:0000313" key="6">
    <source>
        <dbReference type="Proteomes" id="UP000275408"/>
    </source>
</evidence>
<dbReference type="PANTHER" id="PTHR22948">
    <property type="entry name" value="TUDOR DOMAIN CONTAINING PROTEIN"/>
    <property type="match status" value="1"/>
</dbReference>
<dbReference type="SMART" id="SM00322">
    <property type="entry name" value="KH"/>
    <property type="match status" value="2"/>
</dbReference>
<dbReference type="SUPFAM" id="SSF54791">
    <property type="entry name" value="Eukaryotic type KH-domain (KH-domain type I)"/>
    <property type="match status" value="2"/>
</dbReference>
<dbReference type="InterPro" id="IPR004088">
    <property type="entry name" value="KH_dom_type_1"/>
</dbReference>
<dbReference type="EMBL" id="RCHS01000253">
    <property type="protein sequence ID" value="RMX59989.1"/>
    <property type="molecule type" value="Genomic_DNA"/>
</dbReference>
<keyword evidence="3" id="KW-0812">Transmembrane</keyword>
<dbReference type="InterPro" id="IPR050621">
    <property type="entry name" value="Tudor_domain_containing"/>
</dbReference>
<dbReference type="GO" id="GO:0003723">
    <property type="term" value="F:RNA binding"/>
    <property type="evidence" value="ECO:0007669"/>
    <property type="project" value="UniProtKB-UniRule"/>
</dbReference>
<dbReference type="InterPro" id="IPR035437">
    <property type="entry name" value="SNase_OB-fold_sf"/>
</dbReference>
<dbReference type="Gene3D" id="2.30.30.140">
    <property type="match status" value="1"/>
</dbReference>
<proteinExistence type="predicted"/>
<feature type="region of interest" description="Disordered" evidence="2">
    <location>
        <begin position="435"/>
        <end position="458"/>
    </location>
</feature>
<feature type="region of interest" description="Disordered" evidence="2">
    <location>
        <begin position="946"/>
        <end position="971"/>
    </location>
</feature>
<keyword evidence="3" id="KW-0472">Membrane</keyword>
<feature type="region of interest" description="Disordered" evidence="2">
    <location>
        <begin position="900"/>
        <end position="932"/>
    </location>
</feature>
<dbReference type="Gene3D" id="2.40.50.90">
    <property type="match status" value="1"/>
</dbReference>
<dbReference type="SUPFAM" id="SSF63748">
    <property type="entry name" value="Tudor/PWWP/MBT"/>
    <property type="match status" value="1"/>
</dbReference>
<dbReference type="PROSITE" id="PS50304">
    <property type="entry name" value="TUDOR"/>
    <property type="match status" value="1"/>
</dbReference>
<dbReference type="Pfam" id="PF00013">
    <property type="entry name" value="KH_1"/>
    <property type="match status" value="2"/>
</dbReference>
<feature type="compositionally biased region" description="Low complexity" evidence="2">
    <location>
        <begin position="762"/>
        <end position="773"/>
    </location>
</feature>
<feature type="region of interest" description="Disordered" evidence="2">
    <location>
        <begin position="834"/>
        <end position="881"/>
    </location>
</feature>
<evidence type="ECO:0000313" key="5">
    <source>
        <dbReference type="EMBL" id="RMX59989.1"/>
    </source>
</evidence>
<accession>A0A3M6V2G2</accession>
<dbReference type="Pfam" id="PF00567">
    <property type="entry name" value="TUDOR"/>
    <property type="match status" value="1"/>
</dbReference>
<feature type="transmembrane region" description="Helical" evidence="3">
    <location>
        <begin position="9"/>
        <end position="27"/>
    </location>
</feature>
<comment type="caution">
    <text evidence="5">The sequence shown here is derived from an EMBL/GenBank/DDBJ whole genome shotgun (WGS) entry which is preliminary data.</text>
</comment>
<feature type="compositionally biased region" description="Basic and acidic residues" evidence="2">
    <location>
        <begin position="435"/>
        <end position="454"/>
    </location>
</feature>
<organism evidence="5 6">
    <name type="scientific">Pocillopora damicornis</name>
    <name type="common">Cauliflower coral</name>
    <name type="synonym">Millepora damicornis</name>
    <dbReference type="NCBI Taxonomy" id="46731"/>
    <lineage>
        <taxon>Eukaryota</taxon>
        <taxon>Metazoa</taxon>
        <taxon>Cnidaria</taxon>
        <taxon>Anthozoa</taxon>
        <taxon>Hexacorallia</taxon>
        <taxon>Scleractinia</taxon>
        <taxon>Astrocoeniina</taxon>
        <taxon>Pocilloporidae</taxon>
        <taxon>Pocillopora</taxon>
    </lineage>
</organism>
<dbReference type="FunFam" id="2.30.30.140:FF:000018">
    <property type="entry name" value="Serine/threonine-protein kinase 31"/>
    <property type="match status" value="1"/>
</dbReference>
<dbReference type="InterPro" id="IPR002999">
    <property type="entry name" value="Tudor"/>
</dbReference>
<keyword evidence="1" id="KW-0694">RNA-binding</keyword>
<dbReference type="OrthoDB" id="9995375at2759"/>
<dbReference type="PROSITE" id="PS50084">
    <property type="entry name" value="KH_TYPE_1"/>
    <property type="match status" value="2"/>
</dbReference>
<dbReference type="InterPro" id="IPR004087">
    <property type="entry name" value="KH_dom"/>
</dbReference>
<keyword evidence="3" id="KW-1133">Transmembrane helix</keyword>
<evidence type="ECO:0000256" key="1">
    <source>
        <dbReference type="PROSITE-ProRule" id="PRU00117"/>
    </source>
</evidence>
<evidence type="ECO:0000256" key="2">
    <source>
        <dbReference type="SAM" id="MobiDB-lite"/>
    </source>
</evidence>
<protein>
    <recommendedName>
        <fullName evidence="4">Tudor domain-containing protein</fullName>
    </recommendedName>
</protein>
<feature type="region of interest" description="Disordered" evidence="2">
    <location>
        <begin position="754"/>
        <end position="775"/>
    </location>
</feature>
<feature type="domain" description="Tudor" evidence="4">
    <location>
        <begin position="295"/>
        <end position="354"/>
    </location>
</feature>
<dbReference type="InterPro" id="IPR036612">
    <property type="entry name" value="KH_dom_type_1_sf"/>
</dbReference>
<keyword evidence="6" id="KW-1185">Reference proteome</keyword>
<sequence>MPTISVEQRAAIAIGVPLVALLLYLWYRRRQNSQFGEEDEDFSHVEESDVVASANQRTLEVKIPRAVVGVIIGKSGANIKKIEKDTGVRMNLIDEDEEGQGKDRTLLIQGEREKVKRAEIVVKKVIAEQPVIRSEEVFVPQHACGRIIGKGGQTIRHMSSVSGAKIRIDRNGDDISSPIRKCTVIGTSDQIATAKGLLNEKLAEDNEIRARRGDAGVPRNRRPPRKLESAVASPITGVVQFPAKDDFFEVFVSAFENPGHFWVQLLTKDSPDLDQLTKNLTLLYASSESQAVLNSFKVGDICCAPFEYDSSWYRARITEINKEGVVDLYYVDYGDSGRVAKDKLRELQPEHKRLPFQAVECWLAGVTPKDGEWSQESIDDFDHLSHCAQWVSLMARVVKYRGEIPCLELIDTTGPTDVNINEEMIKRQFAVREVEVSSTANEHETGPPPDEKTGKSGLQETPVEITSASHNGVLREGAPQEVMQSNTELQESFPLAKTNGDIKEEALQDLIETVPLHSSTGLQSKPAGSDLLDGALLVDAPDGGAELHGPVTAERDSPVKAALVKTISKDYVPPPAYSAPGMPNEGQAALGVVKEQEVRAVLTDSVQSQPEISETTGHVESVISQEKAGGYRSSLNIAPSSRRTIAATFTGSRHVSEKNETSVKTVTSTVHRQVISSKQSYVSTVTLPERDTDNVIVSVTPSVTQLQSLSPSADSESHVFKASNESTTVTRHVVASEVHRTVTQSNGHENAMEVSASRLEQKSSAHSSSSQAKPKVTYEINFESFKGMPGNKQYSIKKSFSSAENEPNKVTGDMSPSGSLMEISKNTVINEEDEYDEQADQDGSPEPDSDTESFMSAREDITSDTDTAAYMTAVPGGSSTSLDTDYALVDSAADEAITPVNSDTEVEEEVSGGRGLATPEPTTYTEEDRGRSNTLKGLKEQMAVLGSGVTSEADLGYRGDTEEGVESAEDL</sequence>
<dbReference type="Gene3D" id="3.30.1370.10">
    <property type="entry name" value="K Homology domain, type 1"/>
    <property type="match status" value="2"/>
</dbReference>